<name>A0A409XN80_PSICY</name>
<proteinExistence type="predicted"/>
<feature type="region of interest" description="Disordered" evidence="1">
    <location>
        <begin position="904"/>
        <end position="972"/>
    </location>
</feature>
<organism evidence="2 3">
    <name type="scientific">Psilocybe cyanescens</name>
    <dbReference type="NCBI Taxonomy" id="93625"/>
    <lineage>
        <taxon>Eukaryota</taxon>
        <taxon>Fungi</taxon>
        <taxon>Dikarya</taxon>
        <taxon>Basidiomycota</taxon>
        <taxon>Agaricomycotina</taxon>
        <taxon>Agaricomycetes</taxon>
        <taxon>Agaricomycetidae</taxon>
        <taxon>Agaricales</taxon>
        <taxon>Agaricineae</taxon>
        <taxon>Strophariaceae</taxon>
        <taxon>Psilocybe</taxon>
    </lineage>
</organism>
<evidence type="ECO:0000313" key="2">
    <source>
        <dbReference type="EMBL" id="PPQ92194.1"/>
    </source>
</evidence>
<feature type="compositionally biased region" description="Basic and acidic residues" evidence="1">
    <location>
        <begin position="957"/>
        <end position="969"/>
    </location>
</feature>
<feature type="compositionally biased region" description="Low complexity" evidence="1">
    <location>
        <begin position="396"/>
        <end position="410"/>
    </location>
</feature>
<evidence type="ECO:0000313" key="3">
    <source>
        <dbReference type="Proteomes" id="UP000283269"/>
    </source>
</evidence>
<dbReference type="OrthoDB" id="3224257at2759"/>
<evidence type="ECO:0000256" key="1">
    <source>
        <dbReference type="SAM" id="MobiDB-lite"/>
    </source>
</evidence>
<feature type="compositionally biased region" description="Low complexity" evidence="1">
    <location>
        <begin position="192"/>
        <end position="219"/>
    </location>
</feature>
<dbReference type="InParanoid" id="A0A409XN80"/>
<feature type="compositionally biased region" description="Polar residues" evidence="1">
    <location>
        <begin position="375"/>
        <end position="387"/>
    </location>
</feature>
<feature type="region of interest" description="Disordered" evidence="1">
    <location>
        <begin position="353"/>
        <end position="442"/>
    </location>
</feature>
<feature type="compositionally biased region" description="Low complexity" evidence="1">
    <location>
        <begin position="150"/>
        <end position="167"/>
    </location>
</feature>
<protein>
    <submittedName>
        <fullName evidence="2">Uncharacterized protein</fullName>
    </submittedName>
</protein>
<comment type="caution">
    <text evidence="2">The sequence shown here is derived from an EMBL/GenBank/DDBJ whole genome shotgun (WGS) entry which is preliminary data.</text>
</comment>
<feature type="region of interest" description="Disordered" evidence="1">
    <location>
        <begin position="150"/>
        <end position="172"/>
    </location>
</feature>
<dbReference type="EMBL" id="NHYD01001075">
    <property type="protein sequence ID" value="PPQ92194.1"/>
    <property type="molecule type" value="Genomic_DNA"/>
</dbReference>
<reference evidence="2 3" key="1">
    <citation type="journal article" date="2018" name="Evol. Lett.">
        <title>Horizontal gene cluster transfer increased hallucinogenic mushroom diversity.</title>
        <authorList>
            <person name="Reynolds H.T."/>
            <person name="Vijayakumar V."/>
            <person name="Gluck-Thaler E."/>
            <person name="Korotkin H.B."/>
            <person name="Matheny P.B."/>
            <person name="Slot J.C."/>
        </authorList>
    </citation>
    <scope>NUCLEOTIDE SEQUENCE [LARGE SCALE GENOMIC DNA]</scope>
    <source>
        <strain evidence="2 3">2631</strain>
    </source>
</reference>
<gene>
    <name evidence="2" type="ORF">CVT25_008968</name>
</gene>
<accession>A0A409XN80</accession>
<keyword evidence="3" id="KW-1185">Reference proteome</keyword>
<dbReference type="Proteomes" id="UP000283269">
    <property type="component" value="Unassembled WGS sequence"/>
</dbReference>
<sequence length="989" mass="110010">MLLKLIPALSEPTIHFSLSFVDLPFNLPTPPAWITQLAQLMHEDLETPTTLHSLDRSAGVTSLLEEVELDVALGEVRCRFIDGKVERWGFWEGITRTGAFKEIDGNQYGKKLSDALEKIVKDVHESTLEDERVLRERAWEKQKVERARSASSVTATSVAKSNSVSSKPSRHKKSRSFFMQIVSAVGSIINLSTPSSPSSNSTSFFSSRPSSSQPWSTPASPSPTPGPSGTSPRARALRRTARSSLVDTYRLFVLTELVHRFAGPTISIDTLEAGSPVEAECKEYRRQDPTNFCIWILHSMRRRMLERMDQILEEAEAELGSELSALDAVSNPDLHHDSGLETTTMIVPVSFSDDEEEPAKPPLSATNEDSDSDDGSSVHTPSTTSHFQCYPGIPPTRTSSRSSHVSSHSSNSDEHELRSTSPTPPVPPKDLEPLPRVPSFTTQRRPTIRLLVSQPVQPVPPVQRLSAPALEEYRYLMDSRKRLAQLLLFAASQSRVANEETRSRLDILAVRSRRRAWSNRALSMEAKSRTGLGGSAAYGLATPFRSSALARYMWTAEDLACESTSADSSPTSSLSRCSRAGFPSYRPRLRPKIRHDVEAILGIEAHGESLVDDEEGQCEGDLADALPLVERDVDMYAEIKGAMHEKRVTTRKVSMSSRAPASDKSRSVIGRLFPVSEEREVEVQDHYPNDDQVFEFALHGRTTYKKDQGHTFMGCDEVRVENDDEEEIMYAFNGDDDEDHQEFDIELGFGEFGDREVPHDVDTDMVGVEVAQRPKISPKVRSTSRMGAFLQRAKGMQSSFQSNHRQLTKDSLLCQSVPVSVVVPSSPAPSTTAPQLQTQSQVRFKRTNPPSPAHANEKAIKIARTSSVAIYQNIEVDMLDIQVYDPDSTDYGQYKNDHHHMIPEDGANGRSAVSLKPRSQPSAAGQDEFTLSMDVQKRSSRRREGSRQFDYPTRPLGRHEFDEPRRPKLDTIFCPPTRSAVSAKPLVPC</sequence>
<dbReference type="AlphaFoldDB" id="A0A409XN80"/>
<feature type="region of interest" description="Disordered" evidence="1">
    <location>
        <begin position="192"/>
        <end position="238"/>
    </location>
</feature>